<dbReference type="InterPro" id="IPR004493">
    <property type="entry name" value="Leu-tRNA-synth_Ia_arc/euk"/>
</dbReference>
<protein>
    <submittedName>
        <fullName evidence="10">Leucine--tRNA ligase, cytoplasmic</fullName>
    </submittedName>
</protein>
<dbReference type="EMBL" id="CASHTH010000202">
    <property type="protein sequence ID" value="CAI7993902.1"/>
    <property type="molecule type" value="Genomic_DNA"/>
</dbReference>
<reference evidence="10" key="1">
    <citation type="submission" date="2023-03" db="EMBL/GenBank/DDBJ databases">
        <authorList>
            <person name="Steffen K."/>
            <person name="Cardenas P."/>
        </authorList>
    </citation>
    <scope>NUCLEOTIDE SEQUENCE</scope>
</reference>
<dbReference type="InterPro" id="IPR014729">
    <property type="entry name" value="Rossmann-like_a/b/a_fold"/>
</dbReference>
<dbReference type="PANTHER" id="PTHR45794:SF1">
    <property type="entry name" value="LEUCINE--TRNA LIGASE, CYTOPLASMIC"/>
    <property type="match status" value="1"/>
</dbReference>
<keyword evidence="11" id="KW-1185">Reference proteome</keyword>
<dbReference type="GO" id="GO:0006429">
    <property type="term" value="P:leucyl-tRNA aminoacylation"/>
    <property type="evidence" value="ECO:0007669"/>
    <property type="project" value="InterPro"/>
</dbReference>
<comment type="similarity">
    <text evidence="1">Belongs to the class-I aminoacyl-tRNA synthetase family.</text>
</comment>
<dbReference type="SUPFAM" id="SSF56112">
    <property type="entry name" value="Protein kinase-like (PK-like)"/>
    <property type="match status" value="1"/>
</dbReference>
<feature type="region of interest" description="Disordered" evidence="8">
    <location>
        <begin position="150"/>
        <end position="171"/>
    </location>
</feature>
<evidence type="ECO:0000256" key="8">
    <source>
        <dbReference type="SAM" id="MobiDB-lite"/>
    </source>
</evidence>
<dbReference type="Gene3D" id="1.10.510.10">
    <property type="entry name" value="Transferase(Phosphotransferase) domain 1"/>
    <property type="match status" value="1"/>
</dbReference>
<keyword evidence="7" id="KW-0030">Aminoacyl-tRNA synthetase</keyword>
<dbReference type="PANTHER" id="PTHR45794">
    <property type="entry name" value="LEUCYL-TRNA SYNTHETASE"/>
    <property type="match status" value="1"/>
</dbReference>
<sequence>MRMRHLRQRVLRIPKHRRTVGRHVVVKRDTLLEIERECQLRWERDGVVQMACSSVVFPGDVEEREEEEESPDPADPTKRAKKTRVKVAAKTGNMTLPVGHHEESGINDHDIRKLMEESFSQLSQPLLRLLCEMAVHKLKERKKIKLAKRWEHSAQAQPYSSTGGPPSMTTTEPLVKGWATGYTLIKMLATSRHHTTELMGVALKAPLTSYDVIYTLPMLTIKEDKGTGVVTSVPSDAPDDYAALRDVQKKKALRDKFGIIDEMVLPYKPVPIIDIPGIGNLSAVTACDQFKVLLVGPHSGKKVQEAKKLIQGDMVASGEAVLYQEPERSVTTRSGDQCVVALTNQWYLDYGEPGWKETVRNVLKGVRTYAEEVNNNFLTTLDWLHEHACSRVFGLGTLIPWDPKFMIESLSDSTIYMSYYTVAYLLQGGVVNGSTPGPLGIRPEQMTVATQSESQDKCFYFSMAHQLDMELEAYNLRRFQQIMGDYENIKFPTPLFPYVTKRVLVETFEPGSHISRYMDNPGGQLQKNLARIGTDALLDMLFIHNFVHGDLHPGNILVQDTHQPRLVLLDCGIATSLTPFDLLQMRALFTAIVKGDVS</sequence>
<evidence type="ECO:0000256" key="3">
    <source>
        <dbReference type="ARBA" id="ARBA00022598"/>
    </source>
</evidence>
<evidence type="ECO:0000313" key="10">
    <source>
        <dbReference type="EMBL" id="CAI7993902.1"/>
    </source>
</evidence>
<name>A0AA35QWC9_GEOBA</name>
<proteinExistence type="inferred from homology"/>
<dbReference type="GO" id="GO:0002161">
    <property type="term" value="F:aminoacyl-tRNA deacylase activity"/>
    <property type="evidence" value="ECO:0007669"/>
    <property type="project" value="InterPro"/>
</dbReference>
<dbReference type="InterPro" id="IPR009008">
    <property type="entry name" value="Val/Leu/Ile-tRNA-synth_edit"/>
</dbReference>
<organism evidence="10 11">
    <name type="scientific">Geodia barretti</name>
    <name type="common">Barrett's horny sponge</name>
    <dbReference type="NCBI Taxonomy" id="519541"/>
    <lineage>
        <taxon>Eukaryota</taxon>
        <taxon>Metazoa</taxon>
        <taxon>Porifera</taxon>
        <taxon>Demospongiae</taxon>
        <taxon>Heteroscleromorpha</taxon>
        <taxon>Tetractinellida</taxon>
        <taxon>Astrophorina</taxon>
        <taxon>Geodiidae</taxon>
        <taxon>Geodia</taxon>
    </lineage>
</organism>
<dbReference type="Proteomes" id="UP001174909">
    <property type="component" value="Unassembled WGS sequence"/>
</dbReference>
<dbReference type="GO" id="GO:0005524">
    <property type="term" value="F:ATP binding"/>
    <property type="evidence" value="ECO:0007669"/>
    <property type="project" value="UniProtKB-KW"/>
</dbReference>
<keyword evidence="4" id="KW-0547">Nucleotide-binding</keyword>
<evidence type="ECO:0000313" key="11">
    <source>
        <dbReference type="Proteomes" id="UP001174909"/>
    </source>
</evidence>
<evidence type="ECO:0000256" key="7">
    <source>
        <dbReference type="ARBA" id="ARBA00023146"/>
    </source>
</evidence>
<comment type="similarity">
    <text evidence="2">Belongs to the protein kinase superfamily. ADCK protein kinase family.</text>
</comment>
<dbReference type="SUPFAM" id="SSF52374">
    <property type="entry name" value="Nucleotidylyl transferase"/>
    <property type="match status" value="1"/>
</dbReference>
<dbReference type="Gene3D" id="3.90.740.10">
    <property type="entry name" value="Valyl/Leucyl/Isoleucyl-tRNA synthetase, editing domain"/>
    <property type="match status" value="1"/>
</dbReference>
<dbReference type="SUPFAM" id="SSF50677">
    <property type="entry name" value="ValRS/IleRS/LeuRS editing domain"/>
    <property type="match status" value="1"/>
</dbReference>
<evidence type="ECO:0000256" key="4">
    <source>
        <dbReference type="ARBA" id="ARBA00022741"/>
    </source>
</evidence>
<keyword evidence="3 10" id="KW-0436">Ligase</keyword>
<dbReference type="InterPro" id="IPR004147">
    <property type="entry name" value="ABC1_dom"/>
</dbReference>
<accession>A0AA35QWC9</accession>
<keyword evidence="6" id="KW-0648">Protein biosynthesis</keyword>
<feature type="compositionally biased region" description="Acidic residues" evidence="8">
    <location>
        <begin position="60"/>
        <end position="72"/>
    </location>
</feature>
<evidence type="ECO:0000259" key="9">
    <source>
        <dbReference type="Pfam" id="PF03109"/>
    </source>
</evidence>
<evidence type="ECO:0000256" key="2">
    <source>
        <dbReference type="ARBA" id="ARBA00009670"/>
    </source>
</evidence>
<dbReference type="GO" id="GO:0004823">
    <property type="term" value="F:leucine-tRNA ligase activity"/>
    <property type="evidence" value="ECO:0007669"/>
    <property type="project" value="InterPro"/>
</dbReference>
<evidence type="ECO:0000256" key="5">
    <source>
        <dbReference type="ARBA" id="ARBA00022840"/>
    </source>
</evidence>
<dbReference type="Pfam" id="PF03109">
    <property type="entry name" value="ABC1"/>
    <property type="match status" value="1"/>
</dbReference>
<feature type="compositionally biased region" description="Low complexity" evidence="8">
    <location>
        <begin position="158"/>
        <end position="171"/>
    </location>
</feature>
<dbReference type="Gene3D" id="3.40.50.620">
    <property type="entry name" value="HUPs"/>
    <property type="match status" value="1"/>
</dbReference>
<feature type="region of interest" description="Disordered" evidence="8">
    <location>
        <begin position="59"/>
        <end position="84"/>
    </location>
</feature>
<comment type="caution">
    <text evidence="10">The sequence shown here is derived from an EMBL/GenBank/DDBJ whole genome shotgun (WGS) entry which is preliminary data.</text>
</comment>
<dbReference type="AlphaFoldDB" id="A0AA35QWC9"/>
<dbReference type="InterPro" id="IPR011009">
    <property type="entry name" value="Kinase-like_dom_sf"/>
</dbReference>
<gene>
    <name evidence="10" type="ORF">GBAR_LOCUS1351</name>
</gene>
<evidence type="ECO:0000256" key="1">
    <source>
        <dbReference type="ARBA" id="ARBA00005594"/>
    </source>
</evidence>
<feature type="domain" description="ABC1 atypical kinase-like" evidence="9">
    <location>
        <begin position="462"/>
        <end position="597"/>
    </location>
</feature>
<evidence type="ECO:0000256" key="6">
    <source>
        <dbReference type="ARBA" id="ARBA00022917"/>
    </source>
</evidence>
<keyword evidence="5" id="KW-0067">ATP-binding</keyword>